<accession>A0A366FE46</accession>
<dbReference type="AlphaFoldDB" id="A0A366FE46"/>
<evidence type="ECO:0000313" key="3">
    <source>
        <dbReference type="Proteomes" id="UP000253529"/>
    </source>
</evidence>
<dbReference type="InterPro" id="IPR006311">
    <property type="entry name" value="TAT_signal"/>
</dbReference>
<protein>
    <recommendedName>
        <fullName evidence="4">Secreted protein</fullName>
    </recommendedName>
</protein>
<name>A0A366FE46_9HYPH</name>
<keyword evidence="1" id="KW-0732">Signal</keyword>
<reference evidence="2 3" key="1">
    <citation type="submission" date="2018-06" db="EMBL/GenBank/DDBJ databases">
        <title>Genomic Encyclopedia of Type Strains, Phase IV (KMG-IV): sequencing the most valuable type-strain genomes for metagenomic binning, comparative biology and taxonomic classification.</title>
        <authorList>
            <person name="Goeker M."/>
        </authorList>
    </citation>
    <scope>NUCLEOTIDE SEQUENCE [LARGE SCALE GENOMIC DNA]</scope>
    <source>
        <strain evidence="2 3">DSM 24875</strain>
    </source>
</reference>
<proteinExistence type="predicted"/>
<dbReference type="PROSITE" id="PS51318">
    <property type="entry name" value="TAT"/>
    <property type="match status" value="1"/>
</dbReference>
<dbReference type="Proteomes" id="UP000253529">
    <property type="component" value="Unassembled WGS sequence"/>
</dbReference>
<keyword evidence="3" id="KW-1185">Reference proteome</keyword>
<feature type="chain" id="PRO_5017084197" description="Secreted protein" evidence="1">
    <location>
        <begin position="31"/>
        <end position="82"/>
    </location>
</feature>
<evidence type="ECO:0008006" key="4">
    <source>
        <dbReference type="Google" id="ProtNLM"/>
    </source>
</evidence>
<gene>
    <name evidence="2" type="ORF">DFR50_115102</name>
</gene>
<organism evidence="2 3">
    <name type="scientific">Roseiarcus fermentans</name>
    <dbReference type="NCBI Taxonomy" id="1473586"/>
    <lineage>
        <taxon>Bacteria</taxon>
        <taxon>Pseudomonadati</taxon>
        <taxon>Pseudomonadota</taxon>
        <taxon>Alphaproteobacteria</taxon>
        <taxon>Hyphomicrobiales</taxon>
        <taxon>Roseiarcaceae</taxon>
        <taxon>Roseiarcus</taxon>
    </lineage>
</organism>
<dbReference type="RefSeq" id="WP_113890050.1">
    <property type="nucleotide sequence ID" value="NZ_QNRK01000015.1"/>
</dbReference>
<comment type="caution">
    <text evidence="2">The sequence shown here is derived from an EMBL/GenBank/DDBJ whole genome shotgun (WGS) entry which is preliminary data.</text>
</comment>
<feature type="signal peptide" evidence="1">
    <location>
        <begin position="1"/>
        <end position="30"/>
    </location>
</feature>
<sequence length="82" mass="9103">MNTMDRRKFLVAALCGAGAGLALAPLAASALPLDAGAAGRLAGEMNDDVERAQVVIVNGRPRRRRWVCWWRRGRRVCGWRWV</sequence>
<evidence type="ECO:0000256" key="1">
    <source>
        <dbReference type="SAM" id="SignalP"/>
    </source>
</evidence>
<dbReference type="EMBL" id="QNRK01000015">
    <property type="protein sequence ID" value="RBP11995.1"/>
    <property type="molecule type" value="Genomic_DNA"/>
</dbReference>
<evidence type="ECO:0000313" key="2">
    <source>
        <dbReference type="EMBL" id="RBP11995.1"/>
    </source>
</evidence>